<comment type="subcellular location">
    <subcellularLocation>
        <location evidence="1">Cytoplasm</location>
    </subcellularLocation>
</comment>
<dbReference type="Gene3D" id="3.40.50.410">
    <property type="entry name" value="von Willebrand factor, type A domain"/>
    <property type="match status" value="1"/>
</dbReference>
<evidence type="ECO:0000256" key="2">
    <source>
        <dbReference type="ARBA" id="ARBA00007814"/>
    </source>
</evidence>
<evidence type="ECO:0000259" key="7">
    <source>
        <dbReference type="PROSITE" id="PS50988"/>
    </source>
</evidence>
<name>A0AAV2H2I7_LYMST</name>
<dbReference type="InterPro" id="IPR036465">
    <property type="entry name" value="vWFA_dom_sf"/>
</dbReference>
<comment type="similarity">
    <text evidence="2">Belongs to the Ro 60 kDa family.</text>
</comment>
<gene>
    <name evidence="8" type="ORF">GSLYS_00001563001</name>
</gene>
<dbReference type="GO" id="GO:0003723">
    <property type="term" value="F:RNA binding"/>
    <property type="evidence" value="ECO:0007669"/>
    <property type="project" value="UniProtKB-KW"/>
</dbReference>
<reference evidence="8 9" key="1">
    <citation type="submission" date="2024-04" db="EMBL/GenBank/DDBJ databases">
        <authorList>
            <consortium name="Genoscope - CEA"/>
            <person name="William W."/>
        </authorList>
    </citation>
    <scope>NUCLEOTIDE SEQUENCE [LARGE SCALE GENOMIC DNA]</scope>
</reference>
<dbReference type="InterPro" id="IPR040322">
    <property type="entry name" value="TROVE2"/>
</dbReference>
<feature type="domain" description="TROVE" evidence="7">
    <location>
        <begin position="1"/>
        <end position="352"/>
    </location>
</feature>
<accession>A0AAV2H2I7</accession>
<keyword evidence="6" id="KW-0687">Ribonucleoprotein</keyword>
<dbReference type="InterPro" id="IPR037214">
    <property type="entry name" value="TROVE_dom_sf"/>
</dbReference>
<dbReference type="InterPro" id="IPR056800">
    <property type="entry name" value="vWA_Ro60"/>
</dbReference>
<protein>
    <recommendedName>
        <fullName evidence="7">TROVE domain-containing protein</fullName>
    </recommendedName>
</protein>
<sequence>MAFCTPSDLDFVTRFVCIGSEEGSYNVLAASDFTDKTPSLSSFLCKEKGKEAIDRLRKIFQNRSYITKEPLLYALAKIIRNTPVSKNHEEDDIRIAAYSLAQDACESAMDLFTFVHYDKVAAEPKKAGWGRGMRRLVSRWYDSKTPLKLASEVTKCKSGRGWTHRDLLRQCHIKPDRKSKGLSVVVDYVVHRGKKCENFPESDDKEVQEVVAFLKDINSLASSQPTEGALVRSLIEKHKFTERQIPSFLFQSPETFEGLLGHMKLEDIFKSIPKMASLGMLHHASAQVGHVMDIVKNLTLIQQEKIHPIVIFLALRRYEADRSKKWIKNYHLIKALHAAFNVSLQSLPRIGKRMLLAVHVDNKVAKQHVSGANFLSPIMPCALMAKFLLESEDNIQVVFFHQKVIELNIRRKTTMAGIIEQFINCTKEPANAIYDISEPLKWATQNKKLFDNILIISDKKIVSSHLEFHETVKLYRREVSLPNAKLVYISLSDFSYLNDKNDLNTLEISGFNERIPPMVYKFFLGKFDFTEDLNEAAALP</sequence>
<evidence type="ECO:0000313" key="8">
    <source>
        <dbReference type="EMBL" id="CAL1527386.1"/>
    </source>
</evidence>
<proteinExistence type="inferred from homology"/>
<dbReference type="Pfam" id="PF05731">
    <property type="entry name" value="TROVE"/>
    <property type="match status" value="1"/>
</dbReference>
<evidence type="ECO:0000256" key="6">
    <source>
        <dbReference type="ARBA" id="ARBA00023274"/>
    </source>
</evidence>
<dbReference type="SUPFAM" id="SSF140864">
    <property type="entry name" value="TROVE domain-like"/>
    <property type="match status" value="1"/>
</dbReference>
<evidence type="ECO:0000313" key="9">
    <source>
        <dbReference type="Proteomes" id="UP001497497"/>
    </source>
</evidence>
<dbReference type="AlphaFoldDB" id="A0AAV2H2I7"/>
<comment type="caution">
    <text evidence="8">The sequence shown here is derived from an EMBL/GenBank/DDBJ whole genome shotgun (WGS) entry which is preliminary data.</text>
</comment>
<dbReference type="EMBL" id="CAXITT010000016">
    <property type="protein sequence ID" value="CAL1527386.1"/>
    <property type="molecule type" value="Genomic_DNA"/>
</dbReference>
<dbReference type="GO" id="GO:0046872">
    <property type="term" value="F:metal ion binding"/>
    <property type="evidence" value="ECO:0007669"/>
    <property type="project" value="UniProtKB-KW"/>
</dbReference>
<dbReference type="GO" id="GO:0005737">
    <property type="term" value="C:cytoplasm"/>
    <property type="evidence" value="ECO:0007669"/>
    <property type="project" value="UniProtKB-SubCell"/>
</dbReference>
<dbReference type="Proteomes" id="UP001497497">
    <property type="component" value="Unassembled WGS sequence"/>
</dbReference>
<evidence type="ECO:0000256" key="4">
    <source>
        <dbReference type="ARBA" id="ARBA00022723"/>
    </source>
</evidence>
<dbReference type="Pfam" id="PF25045">
    <property type="entry name" value="vWA_Ro60"/>
    <property type="match status" value="1"/>
</dbReference>
<organism evidence="8 9">
    <name type="scientific">Lymnaea stagnalis</name>
    <name type="common">Great pond snail</name>
    <name type="synonym">Helix stagnalis</name>
    <dbReference type="NCBI Taxonomy" id="6523"/>
    <lineage>
        <taxon>Eukaryota</taxon>
        <taxon>Metazoa</taxon>
        <taxon>Spiralia</taxon>
        <taxon>Lophotrochozoa</taxon>
        <taxon>Mollusca</taxon>
        <taxon>Gastropoda</taxon>
        <taxon>Heterobranchia</taxon>
        <taxon>Euthyneura</taxon>
        <taxon>Panpulmonata</taxon>
        <taxon>Hygrophila</taxon>
        <taxon>Lymnaeoidea</taxon>
        <taxon>Lymnaeidae</taxon>
        <taxon>Lymnaea</taxon>
    </lineage>
</organism>
<evidence type="ECO:0000256" key="3">
    <source>
        <dbReference type="ARBA" id="ARBA00022490"/>
    </source>
</evidence>
<dbReference type="PANTHER" id="PTHR14202">
    <property type="entry name" value="60 KDA RIBONUCLEOPROTEIN SSA/RO"/>
    <property type="match status" value="1"/>
</dbReference>
<keyword evidence="5" id="KW-0694">RNA-binding</keyword>
<dbReference type="InterPro" id="IPR008858">
    <property type="entry name" value="TROVE_dom"/>
</dbReference>
<dbReference type="GO" id="GO:1990904">
    <property type="term" value="C:ribonucleoprotein complex"/>
    <property type="evidence" value="ECO:0007669"/>
    <property type="project" value="UniProtKB-KW"/>
</dbReference>
<dbReference type="SUPFAM" id="SSF53300">
    <property type="entry name" value="vWA-like"/>
    <property type="match status" value="1"/>
</dbReference>
<evidence type="ECO:0000256" key="1">
    <source>
        <dbReference type="ARBA" id="ARBA00004496"/>
    </source>
</evidence>
<evidence type="ECO:0000256" key="5">
    <source>
        <dbReference type="ARBA" id="ARBA00022884"/>
    </source>
</evidence>
<keyword evidence="9" id="KW-1185">Reference proteome</keyword>
<dbReference type="PROSITE" id="PS50988">
    <property type="entry name" value="TROVE"/>
    <property type="match status" value="1"/>
</dbReference>
<keyword evidence="4" id="KW-0479">Metal-binding</keyword>
<keyword evidence="3" id="KW-0963">Cytoplasm</keyword>
<dbReference type="PANTHER" id="PTHR14202:SF0">
    <property type="entry name" value="RNA-BINDING PROTEIN RO60"/>
    <property type="match status" value="1"/>
</dbReference>